<protein>
    <submittedName>
        <fullName evidence="1">AIR carboxylase</fullName>
    </submittedName>
</protein>
<dbReference type="Proteomes" id="UP000829398">
    <property type="component" value="Chromosome 8"/>
</dbReference>
<reference evidence="2" key="1">
    <citation type="journal article" date="2023" name="Hortic. Res.">
        <title>A chromosome-level phased genome enabling allele-level studies in sweet orange: a case study on citrus Huanglongbing tolerance.</title>
        <authorList>
            <person name="Wu B."/>
            <person name="Yu Q."/>
            <person name="Deng Z."/>
            <person name="Duan Y."/>
            <person name="Luo F."/>
            <person name="Gmitter F. Jr."/>
        </authorList>
    </citation>
    <scope>NUCLEOTIDE SEQUENCE [LARGE SCALE GENOMIC DNA]</scope>
    <source>
        <strain evidence="2">cv. Valencia</strain>
    </source>
</reference>
<proteinExistence type="predicted"/>
<dbReference type="EMBL" id="CM039177">
    <property type="protein sequence ID" value="KAH9699084.1"/>
    <property type="molecule type" value="Genomic_DNA"/>
</dbReference>
<name>A0ACB8IPT9_CITSI</name>
<organism evidence="1 2">
    <name type="scientific">Citrus sinensis</name>
    <name type="common">Sweet orange</name>
    <name type="synonym">Citrus aurantium var. sinensis</name>
    <dbReference type="NCBI Taxonomy" id="2711"/>
    <lineage>
        <taxon>Eukaryota</taxon>
        <taxon>Viridiplantae</taxon>
        <taxon>Streptophyta</taxon>
        <taxon>Embryophyta</taxon>
        <taxon>Tracheophyta</taxon>
        <taxon>Spermatophyta</taxon>
        <taxon>Magnoliopsida</taxon>
        <taxon>eudicotyledons</taxon>
        <taxon>Gunneridae</taxon>
        <taxon>Pentapetalae</taxon>
        <taxon>rosids</taxon>
        <taxon>malvids</taxon>
        <taxon>Sapindales</taxon>
        <taxon>Rutaceae</taxon>
        <taxon>Aurantioideae</taxon>
        <taxon>Citrus</taxon>
    </lineage>
</organism>
<accession>A0ACB8IPT9</accession>
<keyword evidence="2" id="KW-1185">Reference proteome</keyword>
<evidence type="ECO:0000313" key="2">
    <source>
        <dbReference type="Proteomes" id="UP000829398"/>
    </source>
</evidence>
<gene>
    <name evidence="1" type="ORF">KPL71_024212</name>
</gene>
<sequence length="648" mass="70817">MQKLDGAVFSKNTESVFAASTNFIFNPSSYSSNKSRLRKPPRLNFSSMYKKTNSGNINKSHQNPVLMACHASRDSNETSPARKDDSSVHGLSETIVGVLGGGQLGRMLCQAASQLAIKVMVLDPLENCPASALSYHHMVGSFDDSATVQEFAKRCGVLTVEIEHVDVATMEKLEQQGVDCQPKASTIRIIQDKYLQKVHFCRHGIPLPEFMEVNDLESAWRAGKQFGYPLMVKSKRLAYDGRGNAVAKSEEELSSAITALGGFDRGLYVEKWAPFVKELAVIVVRGRDKSILCYPVVETIHKENICHIVKAPAAVPWKISELATDVAHKAVSSLEGAGIFAVELFWTNNGQILLNEVAPRPHNSGHHTIESCYTSQFEQHMRAVVGLPLGDPSMKTPAAIMYNLLGEAEGERGFYLAHQLIGKALSIPGATVHWYDKPEMRQQRKMGHITIVGSSMGLVESHLNSLLKEDSSDCQFKTVLPRIGIIMGSDSDLPVMKDAAKILTMFSVPHEVRIVSAHRTPDLMFSYASSAHERGIEIIIAGAGGAAHLPGMVAARTPLPVIGVPVRASALDGLDSLLSIVQMPRGVPVATVAINNATNAGLLAVRMLGLGDADLRARMQQYMEDMRDDVLTKEEKLQKDGWESYLNH</sequence>
<evidence type="ECO:0000313" key="1">
    <source>
        <dbReference type="EMBL" id="KAH9699084.1"/>
    </source>
</evidence>
<comment type="caution">
    <text evidence="1">The sequence shown here is derived from an EMBL/GenBank/DDBJ whole genome shotgun (WGS) entry which is preliminary data.</text>
</comment>